<dbReference type="PANTHER" id="PTHR11857:SF46">
    <property type="entry name" value="GENERAL ODORANT-BINDING PROTEIN 99A-RELATED"/>
    <property type="match status" value="1"/>
</dbReference>
<keyword evidence="3" id="KW-0964">Secreted</keyword>
<evidence type="ECO:0000313" key="6">
    <source>
        <dbReference type="EMBL" id="CAG6573418.1"/>
    </source>
</evidence>
<dbReference type="GO" id="GO:0005615">
    <property type="term" value="C:extracellular space"/>
    <property type="evidence" value="ECO:0007669"/>
    <property type="project" value="TreeGrafter"/>
</dbReference>
<dbReference type="EMBL" id="HBUE01289385">
    <property type="protein sequence ID" value="CAG6573418.1"/>
    <property type="molecule type" value="Transcribed_RNA"/>
</dbReference>
<proteinExistence type="inferred from homology"/>
<dbReference type="Gene3D" id="1.10.238.20">
    <property type="entry name" value="Pheromone/general odorant binding protein domain"/>
    <property type="match status" value="1"/>
</dbReference>
<reference evidence="6" key="1">
    <citation type="submission" date="2021-05" db="EMBL/GenBank/DDBJ databases">
        <authorList>
            <person name="Alioto T."/>
            <person name="Alioto T."/>
            <person name="Gomez Garrido J."/>
        </authorList>
    </citation>
    <scope>NUCLEOTIDE SEQUENCE</scope>
</reference>
<protein>
    <submittedName>
        <fullName evidence="6">General odorant-binding protein 45</fullName>
    </submittedName>
</protein>
<evidence type="ECO:0000256" key="2">
    <source>
        <dbReference type="ARBA" id="ARBA00008098"/>
    </source>
</evidence>
<dbReference type="GO" id="GO:0005549">
    <property type="term" value="F:odorant binding"/>
    <property type="evidence" value="ECO:0007669"/>
    <property type="project" value="InterPro"/>
</dbReference>
<dbReference type="SMART" id="SM00708">
    <property type="entry name" value="PhBP"/>
    <property type="match status" value="1"/>
</dbReference>
<dbReference type="AlphaFoldDB" id="A0A8D8JKE9"/>
<evidence type="ECO:0000256" key="3">
    <source>
        <dbReference type="ARBA" id="ARBA00022525"/>
    </source>
</evidence>
<dbReference type="CDD" id="cd23992">
    <property type="entry name" value="PBP_GOBP"/>
    <property type="match status" value="1"/>
</dbReference>
<comment type="subcellular location">
    <subcellularLocation>
        <location evidence="1">Secreted</location>
    </subcellularLocation>
</comment>
<keyword evidence="5" id="KW-1015">Disulfide bond</keyword>
<dbReference type="InterPro" id="IPR036728">
    <property type="entry name" value="PBP_GOBP_sf"/>
</dbReference>
<evidence type="ECO:0000256" key="5">
    <source>
        <dbReference type="ARBA" id="ARBA00023157"/>
    </source>
</evidence>
<evidence type="ECO:0000256" key="1">
    <source>
        <dbReference type="ARBA" id="ARBA00004613"/>
    </source>
</evidence>
<dbReference type="PANTHER" id="PTHR11857">
    <property type="entry name" value="ODORANT BINDING PROTEIN-RELATED"/>
    <property type="match status" value="1"/>
</dbReference>
<evidence type="ECO:0000256" key="4">
    <source>
        <dbReference type="ARBA" id="ARBA00022729"/>
    </source>
</evidence>
<dbReference type="GO" id="GO:0007608">
    <property type="term" value="P:sensory perception of smell"/>
    <property type="evidence" value="ECO:0007669"/>
    <property type="project" value="TreeGrafter"/>
</dbReference>
<organism evidence="6">
    <name type="scientific">Culex pipiens</name>
    <name type="common">House mosquito</name>
    <dbReference type="NCBI Taxonomy" id="7175"/>
    <lineage>
        <taxon>Eukaryota</taxon>
        <taxon>Metazoa</taxon>
        <taxon>Ecdysozoa</taxon>
        <taxon>Arthropoda</taxon>
        <taxon>Hexapoda</taxon>
        <taxon>Insecta</taxon>
        <taxon>Pterygota</taxon>
        <taxon>Neoptera</taxon>
        <taxon>Endopterygota</taxon>
        <taxon>Diptera</taxon>
        <taxon>Nematocera</taxon>
        <taxon>Culicoidea</taxon>
        <taxon>Culicidae</taxon>
        <taxon>Culicinae</taxon>
        <taxon>Culicini</taxon>
        <taxon>Culex</taxon>
        <taxon>Culex</taxon>
    </lineage>
</organism>
<dbReference type="SUPFAM" id="SSF47565">
    <property type="entry name" value="Insect pheromone/odorant-binding proteins"/>
    <property type="match status" value="1"/>
</dbReference>
<dbReference type="InterPro" id="IPR006170">
    <property type="entry name" value="PBP/GOBP"/>
</dbReference>
<comment type="similarity">
    <text evidence="2">Belongs to the PBP/GOBP family.</text>
</comment>
<name>A0A8D8JKE9_CULPI</name>
<dbReference type="Pfam" id="PF01395">
    <property type="entry name" value="PBP_GOBP"/>
    <property type="match status" value="1"/>
</dbReference>
<accession>A0A8D8JKE9</accession>
<keyword evidence="4" id="KW-0732">Signal</keyword>
<sequence>MAARDIVQDDVCRRAAVSRRCFCQNYGEIVQTAQLVPRTELEVASILQECIEFLQVSPDELDDYARYNFQLNERSRCLMRCVIIRQGLYDDEQGPDLDRMYVQCGGYDVPEDEFKESARKCIDRLTEEFRCDKCALAARIVAECFPQESGPLFATIVAANLLKFKIRKTVKFFKKAF</sequence>